<comment type="caution">
    <text evidence="10">The sequence shown here is derived from an EMBL/GenBank/DDBJ whole genome shotgun (WGS) entry which is preliminary data.</text>
</comment>
<name>A0A1C1YRJ3_9HYPH</name>
<evidence type="ECO:0000256" key="2">
    <source>
        <dbReference type="ARBA" id="ARBA00002681"/>
    </source>
</evidence>
<dbReference type="STRING" id="1480615.AWJ14_18800"/>
<dbReference type="CDD" id="cd01400">
    <property type="entry name" value="6PGL"/>
    <property type="match status" value="1"/>
</dbReference>
<feature type="domain" description="Glucosamine/galactosamine-6-phosphate isomerase" evidence="9">
    <location>
        <begin position="22"/>
        <end position="232"/>
    </location>
</feature>
<dbReference type="InterPro" id="IPR005900">
    <property type="entry name" value="6-phosphogluconolactonase_DevB"/>
</dbReference>
<accession>A0A1C1YRJ3</accession>
<dbReference type="GO" id="GO:0017057">
    <property type="term" value="F:6-phosphogluconolactonase activity"/>
    <property type="evidence" value="ECO:0007669"/>
    <property type="project" value="UniProtKB-UniRule"/>
</dbReference>
<comment type="pathway">
    <text evidence="3 7">Carbohydrate degradation; pentose phosphate pathway; D-ribulose 5-phosphate from D-glucose 6-phosphate (oxidative stage): step 2/3.</text>
</comment>
<dbReference type="EMBL" id="LQZT01000042">
    <property type="protein sequence ID" value="OCW56152.1"/>
    <property type="molecule type" value="Genomic_DNA"/>
</dbReference>
<protein>
    <recommendedName>
        <fullName evidence="6 7">6-phosphogluconolactonase</fullName>
        <shortName evidence="7">6PGL</shortName>
        <ecNumber evidence="5 7">3.1.1.31</ecNumber>
    </recommendedName>
</protein>
<organism evidence="10 11">
    <name type="scientific">Hoeflea olei</name>
    <dbReference type="NCBI Taxonomy" id="1480615"/>
    <lineage>
        <taxon>Bacteria</taxon>
        <taxon>Pseudomonadati</taxon>
        <taxon>Pseudomonadota</taxon>
        <taxon>Alphaproteobacteria</taxon>
        <taxon>Hyphomicrobiales</taxon>
        <taxon>Rhizobiaceae</taxon>
        <taxon>Hoeflea</taxon>
    </lineage>
</organism>
<evidence type="ECO:0000256" key="7">
    <source>
        <dbReference type="RuleBase" id="RU365095"/>
    </source>
</evidence>
<keyword evidence="7" id="KW-0378">Hydrolase</keyword>
<dbReference type="GO" id="GO:0006098">
    <property type="term" value="P:pentose-phosphate shunt"/>
    <property type="evidence" value="ECO:0007669"/>
    <property type="project" value="UniProtKB-UniPathway"/>
</dbReference>
<dbReference type="PANTHER" id="PTHR11054:SF0">
    <property type="entry name" value="6-PHOSPHOGLUCONOLACTONASE"/>
    <property type="match status" value="1"/>
</dbReference>
<dbReference type="OrthoDB" id="9810967at2"/>
<dbReference type="AlphaFoldDB" id="A0A1C1YRJ3"/>
<dbReference type="EC" id="3.1.1.31" evidence="5 7"/>
<gene>
    <name evidence="7" type="primary">pgl</name>
    <name evidence="10" type="ORF">AWJ14_18800</name>
</gene>
<feature type="compositionally biased region" description="Low complexity" evidence="8">
    <location>
        <begin position="1"/>
        <end position="14"/>
    </location>
</feature>
<comment type="similarity">
    <text evidence="4 7">Belongs to the glucosamine/galactosamine-6-phosphate isomerase family. 6-phosphogluconolactonase subfamily.</text>
</comment>
<evidence type="ECO:0000313" key="10">
    <source>
        <dbReference type="EMBL" id="OCW56152.1"/>
    </source>
</evidence>
<keyword evidence="11" id="KW-1185">Reference proteome</keyword>
<reference evidence="10 11" key="1">
    <citation type="submission" date="2015-12" db="EMBL/GenBank/DDBJ databases">
        <authorList>
            <person name="Shamseldin A."/>
            <person name="Moawad H."/>
            <person name="Abd El-Rahim W.M."/>
            <person name="Sadowsky M.J."/>
        </authorList>
    </citation>
    <scope>NUCLEOTIDE SEQUENCE [LARGE SCALE GENOMIC DNA]</scope>
    <source>
        <strain evidence="10 11">JC234</strain>
    </source>
</reference>
<evidence type="ECO:0000256" key="6">
    <source>
        <dbReference type="ARBA" id="ARBA00020337"/>
    </source>
</evidence>
<dbReference type="Proteomes" id="UP000094795">
    <property type="component" value="Unassembled WGS sequence"/>
</dbReference>
<evidence type="ECO:0000256" key="1">
    <source>
        <dbReference type="ARBA" id="ARBA00000832"/>
    </source>
</evidence>
<dbReference type="SUPFAM" id="SSF100950">
    <property type="entry name" value="NagB/RpiA/CoA transferase-like"/>
    <property type="match status" value="1"/>
</dbReference>
<proteinExistence type="inferred from homology"/>
<evidence type="ECO:0000256" key="3">
    <source>
        <dbReference type="ARBA" id="ARBA00004961"/>
    </source>
</evidence>
<dbReference type="RefSeq" id="WP_066181799.1">
    <property type="nucleotide sequence ID" value="NZ_LQZT01000042.1"/>
</dbReference>
<dbReference type="PANTHER" id="PTHR11054">
    <property type="entry name" value="6-PHOSPHOGLUCONOLACTONASE"/>
    <property type="match status" value="1"/>
</dbReference>
<dbReference type="InterPro" id="IPR037171">
    <property type="entry name" value="NagB/RpiA_transferase-like"/>
</dbReference>
<evidence type="ECO:0000256" key="5">
    <source>
        <dbReference type="ARBA" id="ARBA00013198"/>
    </source>
</evidence>
<dbReference type="InterPro" id="IPR039104">
    <property type="entry name" value="6PGL"/>
</dbReference>
<comment type="catalytic activity">
    <reaction evidence="1 7">
        <text>6-phospho-D-glucono-1,5-lactone + H2O = 6-phospho-D-gluconate + H(+)</text>
        <dbReference type="Rhea" id="RHEA:12556"/>
        <dbReference type="ChEBI" id="CHEBI:15377"/>
        <dbReference type="ChEBI" id="CHEBI:15378"/>
        <dbReference type="ChEBI" id="CHEBI:57955"/>
        <dbReference type="ChEBI" id="CHEBI:58759"/>
        <dbReference type="EC" id="3.1.1.31"/>
    </reaction>
</comment>
<dbReference type="Pfam" id="PF01182">
    <property type="entry name" value="Glucosamine_iso"/>
    <property type="match status" value="1"/>
</dbReference>
<sequence>MKATKSSRTTSPPTRRTDFDSGAALAPVLARKIADRLALAIAARGRATLAVSGGTTPKAMFEALSREAIDWRRVTITLVDERMAPPDHERSNHRLVSRTLLQNHAAAARFVPLYSEPGDADTVAARAAAAIDAIERPFDVVVLGMGTDGHTASFFPEGTTLATVTDPACPTSVLAIEAPGAGEPRLTLTLPWLVEAGMIALHIEGEAKNAVLAAALEPGPEAELPVRAVLRHTATPVEIFWAP</sequence>
<evidence type="ECO:0000256" key="4">
    <source>
        <dbReference type="ARBA" id="ARBA00010662"/>
    </source>
</evidence>
<comment type="function">
    <text evidence="2 7">Hydrolysis of 6-phosphogluconolactone to 6-phosphogluconate.</text>
</comment>
<evidence type="ECO:0000313" key="11">
    <source>
        <dbReference type="Proteomes" id="UP000094795"/>
    </source>
</evidence>
<dbReference type="Gene3D" id="3.40.50.1360">
    <property type="match status" value="1"/>
</dbReference>
<feature type="region of interest" description="Disordered" evidence="8">
    <location>
        <begin position="1"/>
        <end position="20"/>
    </location>
</feature>
<evidence type="ECO:0000259" key="9">
    <source>
        <dbReference type="Pfam" id="PF01182"/>
    </source>
</evidence>
<dbReference type="UniPathway" id="UPA00115">
    <property type="reaction ID" value="UER00409"/>
</dbReference>
<dbReference type="InterPro" id="IPR006148">
    <property type="entry name" value="Glc/Gal-6P_isomerase"/>
</dbReference>
<dbReference type="GO" id="GO:0005975">
    <property type="term" value="P:carbohydrate metabolic process"/>
    <property type="evidence" value="ECO:0007669"/>
    <property type="project" value="UniProtKB-UniRule"/>
</dbReference>
<dbReference type="NCBIfam" id="TIGR01198">
    <property type="entry name" value="pgl"/>
    <property type="match status" value="1"/>
</dbReference>
<evidence type="ECO:0000256" key="8">
    <source>
        <dbReference type="SAM" id="MobiDB-lite"/>
    </source>
</evidence>